<feature type="domain" description="Tyr recombinase" evidence="4">
    <location>
        <begin position="171"/>
        <end position="384"/>
    </location>
</feature>
<accession>A0ABS4WWD8</accession>
<dbReference type="RefSeq" id="WP_245353991.1">
    <property type="nucleotide sequence ID" value="NZ_BAAAJW010000020.1"/>
</dbReference>
<dbReference type="PANTHER" id="PTHR30349">
    <property type="entry name" value="PHAGE INTEGRASE-RELATED"/>
    <property type="match status" value="1"/>
</dbReference>
<feature type="domain" description="Core-binding (CB)" evidence="5">
    <location>
        <begin position="54"/>
        <end position="133"/>
    </location>
</feature>
<dbReference type="Gene3D" id="1.10.443.10">
    <property type="entry name" value="Intergrase catalytic core"/>
    <property type="match status" value="1"/>
</dbReference>
<dbReference type="InterPro" id="IPR050090">
    <property type="entry name" value="Tyrosine_recombinase_XerCD"/>
</dbReference>
<comment type="caution">
    <text evidence="6">The sequence shown here is derived from an EMBL/GenBank/DDBJ whole genome shotgun (WGS) entry which is preliminary data.</text>
</comment>
<dbReference type="Proteomes" id="UP001519290">
    <property type="component" value="Unassembled WGS sequence"/>
</dbReference>
<sequence length="398" mass="45412">MEEVLDPLIRTTVMHQCCNKCNTWGMAQDPRGVSPLRQLRNVRALDDRRFVFEAMLSGWADQQSSRGLAERTIGSRELVIRRFEEFAGHYPWEWSPGDLEDYTTQAKSRQRPAAPSTIRGYHSIIRLFGDYLTDPRYRWTTDCEERFGTAPQQICHEWNTLAHLVDYEGRPQRRALTYDELEQLFAAADLRVETILQHGRKGALAALRDSQIFKTIYAYGLRRAEAVGLDVADLRPNGAAPSFGRFGAVDVRWGKGAHGSGPRRRSVLTIPELDWVTEGLAQWVDHARPRFTTNPAGALWLTERGTRVSLRYIDLRFAQLRDEAELPSELSVHALRHTYVTNLIEWGYAEKFVQDQVGHAYASTTAIYTSVGDDFKNRMINQALSRIYGGPNVEQPRS</sequence>
<dbReference type="InterPro" id="IPR002104">
    <property type="entry name" value="Integrase_catalytic"/>
</dbReference>
<proteinExistence type="predicted"/>
<dbReference type="InterPro" id="IPR044068">
    <property type="entry name" value="CB"/>
</dbReference>
<keyword evidence="1 3" id="KW-0238">DNA-binding</keyword>
<evidence type="ECO:0000259" key="4">
    <source>
        <dbReference type="PROSITE" id="PS51898"/>
    </source>
</evidence>
<dbReference type="PANTHER" id="PTHR30349:SF64">
    <property type="entry name" value="PROPHAGE INTEGRASE INTD-RELATED"/>
    <property type="match status" value="1"/>
</dbReference>
<evidence type="ECO:0000313" key="7">
    <source>
        <dbReference type="Proteomes" id="UP001519290"/>
    </source>
</evidence>
<keyword evidence="7" id="KW-1185">Reference proteome</keyword>
<keyword evidence="2" id="KW-0233">DNA recombination</keyword>
<dbReference type="EMBL" id="JAGIOD010000001">
    <property type="protein sequence ID" value="MBP2380527.1"/>
    <property type="molecule type" value="Genomic_DNA"/>
</dbReference>
<dbReference type="PROSITE" id="PS51900">
    <property type="entry name" value="CB"/>
    <property type="match status" value="1"/>
</dbReference>
<reference evidence="6 7" key="1">
    <citation type="submission" date="2021-03" db="EMBL/GenBank/DDBJ databases">
        <title>Sequencing the genomes of 1000 actinobacteria strains.</title>
        <authorList>
            <person name="Klenk H.-P."/>
        </authorList>
    </citation>
    <scope>NUCLEOTIDE SEQUENCE [LARGE SCALE GENOMIC DNA]</scope>
    <source>
        <strain evidence="6 7">DSM 14566</strain>
    </source>
</reference>
<evidence type="ECO:0000259" key="5">
    <source>
        <dbReference type="PROSITE" id="PS51900"/>
    </source>
</evidence>
<gene>
    <name evidence="6" type="ORF">JOF43_000484</name>
</gene>
<evidence type="ECO:0000313" key="6">
    <source>
        <dbReference type="EMBL" id="MBP2380527.1"/>
    </source>
</evidence>
<dbReference type="InterPro" id="IPR013762">
    <property type="entry name" value="Integrase-like_cat_sf"/>
</dbReference>
<evidence type="ECO:0000256" key="1">
    <source>
        <dbReference type="ARBA" id="ARBA00023125"/>
    </source>
</evidence>
<dbReference type="SUPFAM" id="SSF56349">
    <property type="entry name" value="DNA breaking-rejoining enzymes"/>
    <property type="match status" value="1"/>
</dbReference>
<evidence type="ECO:0000256" key="3">
    <source>
        <dbReference type="PROSITE-ProRule" id="PRU01248"/>
    </source>
</evidence>
<dbReference type="InterPro" id="IPR011010">
    <property type="entry name" value="DNA_brk_join_enz"/>
</dbReference>
<name>A0ABS4WWD8_9MICO</name>
<protein>
    <submittedName>
        <fullName evidence="6">Site-specific recombinase XerD</fullName>
    </submittedName>
</protein>
<organism evidence="6 7">
    <name type="scientific">Brachybacterium sacelli</name>
    <dbReference type="NCBI Taxonomy" id="173364"/>
    <lineage>
        <taxon>Bacteria</taxon>
        <taxon>Bacillati</taxon>
        <taxon>Actinomycetota</taxon>
        <taxon>Actinomycetes</taxon>
        <taxon>Micrococcales</taxon>
        <taxon>Dermabacteraceae</taxon>
        <taxon>Brachybacterium</taxon>
    </lineage>
</organism>
<dbReference type="Pfam" id="PF00589">
    <property type="entry name" value="Phage_integrase"/>
    <property type="match status" value="1"/>
</dbReference>
<evidence type="ECO:0000256" key="2">
    <source>
        <dbReference type="ARBA" id="ARBA00023172"/>
    </source>
</evidence>
<dbReference type="PROSITE" id="PS51898">
    <property type="entry name" value="TYR_RECOMBINASE"/>
    <property type="match status" value="1"/>
</dbReference>